<proteinExistence type="predicted"/>
<evidence type="ECO:0000313" key="1">
    <source>
        <dbReference type="EMBL" id="MCI70605.1"/>
    </source>
</evidence>
<dbReference type="AlphaFoldDB" id="A0A392UFU3"/>
<dbReference type="EMBL" id="LXQA010779157">
    <property type="protein sequence ID" value="MCI70605.1"/>
    <property type="molecule type" value="Genomic_DNA"/>
</dbReference>
<organism evidence="1 2">
    <name type="scientific">Trifolium medium</name>
    <dbReference type="NCBI Taxonomy" id="97028"/>
    <lineage>
        <taxon>Eukaryota</taxon>
        <taxon>Viridiplantae</taxon>
        <taxon>Streptophyta</taxon>
        <taxon>Embryophyta</taxon>
        <taxon>Tracheophyta</taxon>
        <taxon>Spermatophyta</taxon>
        <taxon>Magnoliopsida</taxon>
        <taxon>eudicotyledons</taxon>
        <taxon>Gunneridae</taxon>
        <taxon>Pentapetalae</taxon>
        <taxon>rosids</taxon>
        <taxon>fabids</taxon>
        <taxon>Fabales</taxon>
        <taxon>Fabaceae</taxon>
        <taxon>Papilionoideae</taxon>
        <taxon>50 kb inversion clade</taxon>
        <taxon>NPAAA clade</taxon>
        <taxon>Hologalegina</taxon>
        <taxon>IRL clade</taxon>
        <taxon>Trifolieae</taxon>
        <taxon>Trifolium</taxon>
    </lineage>
</organism>
<feature type="non-terminal residue" evidence="1">
    <location>
        <position position="70"/>
    </location>
</feature>
<comment type="caution">
    <text evidence="1">The sequence shown here is derived from an EMBL/GenBank/DDBJ whole genome shotgun (WGS) entry which is preliminary data.</text>
</comment>
<name>A0A392UFU3_9FABA</name>
<keyword evidence="2" id="KW-1185">Reference proteome</keyword>
<accession>A0A392UFU3</accession>
<evidence type="ECO:0000313" key="2">
    <source>
        <dbReference type="Proteomes" id="UP000265520"/>
    </source>
</evidence>
<sequence length="70" mass="8592">MMIEERGIDGLKLMKEMVERCNRKRLTLTPHYNPRVEDYVVNEVLLVFKYFEEELSKAEEEEKRRIEEEE</sequence>
<protein>
    <submittedName>
        <fullName evidence="1">Uncharacterized protein</fullName>
    </submittedName>
</protein>
<dbReference type="Proteomes" id="UP000265520">
    <property type="component" value="Unassembled WGS sequence"/>
</dbReference>
<reference evidence="1 2" key="1">
    <citation type="journal article" date="2018" name="Front. Plant Sci.">
        <title>Red Clover (Trifolium pratense) and Zigzag Clover (T. medium) - A Picture of Genomic Similarities and Differences.</title>
        <authorList>
            <person name="Dluhosova J."/>
            <person name="Istvanek J."/>
            <person name="Nedelnik J."/>
            <person name="Repkova J."/>
        </authorList>
    </citation>
    <scope>NUCLEOTIDE SEQUENCE [LARGE SCALE GENOMIC DNA]</scope>
    <source>
        <strain evidence="2">cv. 10/8</strain>
        <tissue evidence="1">Leaf</tissue>
    </source>
</reference>